<reference evidence="1 2" key="1">
    <citation type="journal article" date="2018" name="Front. Plant Sci.">
        <title>Red Clover (Trifolium pratense) and Zigzag Clover (T. medium) - A Picture of Genomic Similarities and Differences.</title>
        <authorList>
            <person name="Dluhosova J."/>
            <person name="Istvanek J."/>
            <person name="Nedelnik J."/>
            <person name="Repkova J."/>
        </authorList>
    </citation>
    <scope>NUCLEOTIDE SEQUENCE [LARGE SCALE GENOMIC DNA]</scope>
    <source>
        <strain evidence="2">cv. 10/8</strain>
        <tissue evidence="1">Leaf</tissue>
    </source>
</reference>
<dbReference type="AlphaFoldDB" id="A0A392W707"/>
<sequence length="67" mass="7828">EGRLKFEDKSKPQMKVDSDPLKVAETSFVEPFEWLMVEAVEATTMQTVTEEEYVEKIKEVYPQAEEE</sequence>
<evidence type="ECO:0000313" key="2">
    <source>
        <dbReference type="Proteomes" id="UP000265520"/>
    </source>
</evidence>
<dbReference type="EMBL" id="LXQA011414422">
    <property type="protein sequence ID" value="MCI96424.1"/>
    <property type="molecule type" value="Genomic_DNA"/>
</dbReference>
<dbReference type="Proteomes" id="UP000265520">
    <property type="component" value="Unassembled WGS sequence"/>
</dbReference>
<comment type="caution">
    <text evidence="1">The sequence shown here is derived from an EMBL/GenBank/DDBJ whole genome shotgun (WGS) entry which is preliminary data.</text>
</comment>
<evidence type="ECO:0000313" key="1">
    <source>
        <dbReference type="EMBL" id="MCI96424.1"/>
    </source>
</evidence>
<feature type="non-terminal residue" evidence="1">
    <location>
        <position position="67"/>
    </location>
</feature>
<name>A0A392W707_9FABA</name>
<keyword evidence="2" id="KW-1185">Reference proteome</keyword>
<feature type="non-terminal residue" evidence="1">
    <location>
        <position position="1"/>
    </location>
</feature>
<accession>A0A392W707</accession>
<organism evidence="1 2">
    <name type="scientific">Trifolium medium</name>
    <dbReference type="NCBI Taxonomy" id="97028"/>
    <lineage>
        <taxon>Eukaryota</taxon>
        <taxon>Viridiplantae</taxon>
        <taxon>Streptophyta</taxon>
        <taxon>Embryophyta</taxon>
        <taxon>Tracheophyta</taxon>
        <taxon>Spermatophyta</taxon>
        <taxon>Magnoliopsida</taxon>
        <taxon>eudicotyledons</taxon>
        <taxon>Gunneridae</taxon>
        <taxon>Pentapetalae</taxon>
        <taxon>rosids</taxon>
        <taxon>fabids</taxon>
        <taxon>Fabales</taxon>
        <taxon>Fabaceae</taxon>
        <taxon>Papilionoideae</taxon>
        <taxon>50 kb inversion clade</taxon>
        <taxon>NPAAA clade</taxon>
        <taxon>Hologalegina</taxon>
        <taxon>IRL clade</taxon>
        <taxon>Trifolieae</taxon>
        <taxon>Trifolium</taxon>
    </lineage>
</organism>
<protein>
    <submittedName>
        <fullName evidence="1">Uncharacterized protein</fullName>
    </submittedName>
</protein>
<proteinExistence type="predicted"/>